<dbReference type="GO" id="GO:0046872">
    <property type="term" value="F:metal ion binding"/>
    <property type="evidence" value="ECO:0007669"/>
    <property type="project" value="UniProtKB-KW"/>
</dbReference>
<evidence type="ECO:0000259" key="5">
    <source>
        <dbReference type="SMART" id="SM00849"/>
    </source>
</evidence>
<dbReference type="Pfam" id="PF00753">
    <property type="entry name" value="Lactamase_B"/>
    <property type="match status" value="1"/>
</dbReference>
<name>A0A1E7DS69_9BACI</name>
<dbReference type="RefSeq" id="WP_069937852.1">
    <property type="nucleotide sequence ID" value="NZ_MAMP01000012.1"/>
</dbReference>
<evidence type="ECO:0000313" key="7">
    <source>
        <dbReference type="Proteomes" id="UP000095658"/>
    </source>
</evidence>
<proteinExistence type="predicted"/>
<dbReference type="OrthoDB" id="9802248at2"/>
<dbReference type="InterPro" id="IPR036866">
    <property type="entry name" value="RibonucZ/Hydroxyglut_hydro"/>
</dbReference>
<dbReference type="GO" id="GO:0016787">
    <property type="term" value="F:hydrolase activity"/>
    <property type="evidence" value="ECO:0007669"/>
    <property type="project" value="UniProtKB-KW"/>
</dbReference>
<dbReference type="PANTHER" id="PTHR46233:SF3">
    <property type="entry name" value="HYDROXYACYLGLUTATHIONE HYDROLASE GLOC"/>
    <property type="match status" value="1"/>
</dbReference>
<gene>
    <name evidence="6" type="ORF">BA724_01600</name>
</gene>
<dbReference type="SMART" id="SM00849">
    <property type="entry name" value="Lactamase_B"/>
    <property type="match status" value="1"/>
</dbReference>
<keyword evidence="2" id="KW-0479">Metal-binding</keyword>
<keyword evidence="4" id="KW-0862">Zinc</keyword>
<dbReference type="EMBL" id="MAMP01000012">
    <property type="protein sequence ID" value="OES45855.1"/>
    <property type="molecule type" value="Genomic_DNA"/>
</dbReference>
<comment type="cofactor">
    <cofactor evidence="1">
        <name>Zn(2+)</name>
        <dbReference type="ChEBI" id="CHEBI:29105"/>
    </cofactor>
</comment>
<evidence type="ECO:0000256" key="2">
    <source>
        <dbReference type="ARBA" id="ARBA00022723"/>
    </source>
</evidence>
<dbReference type="InterPro" id="IPR051453">
    <property type="entry name" value="MBL_Glyoxalase_II"/>
</dbReference>
<accession>A0A1E7DS69</accession>
<dbReference type="CDD" id="cd06262">
    <property type="entry name" value="metallo-hydrolase-like_MBL-fold"/>
    <property type="match status" value="1"/>
</dbReference>
<dbReference type="SUPFAM" id="SSF56281">
    <property type="entry name" value="Metallo-hydrolase/oxidoreductase"/>
    <property type="match status" value="1"/>
</dbReference>
<protein>
    <recommendedName>
        <fullName evidence="5">Metallo-beta-lactamase domain-containing protein</fullName>
    </recommendedName>
</protein>
<keyword evidence="3" id="KW-0378">Hydrolase</keyword>
<evidence type="ECO:0000256" key="4">
    <source>
        <dbReference type="ARBA" id="ARBA00022833"/>
    </source>
</evidence>
<dbReference type="Proteomes" id="UP000095658">
    <property type="component" value="Unassembled WGS sequence"/>
</dbReference>
<dbReference type="AlphaFoldDB" id="A0A1E7DS69"/>
<comment type="caution">
    <text evidence="6">The sequence shown here is derived from an EMBL/GenBank/DDBJ whole genome shotgun (WGS) entry which is preliminary data.</text>
</comment>
<evidence type="ECO:0000313" key="6">
    <source>
        <dbReference type="EMBL" id="OES45855.1"/>
    </source>
</evidence>
<dbReference type="PANTHER" id="PTHR46233">
    <property type="entry name" value="HYDROXYACYLGLUTATHIONE HYDROLASE GLOC"/>
    <property type="match status" value="1"/>
</dbReference>
<organism evidence="6 7">
    <name type="scientific">Domibacillus iocasae</name>
    <dbReference type="NCBI Taxonomy" id="1714016"/>
    <lineage>
        <taxon>Bacteria</taxon>
        <taxon>Bacillati</taxon>
        <taxon>Bacillota</taxon>
        <taxon>Bacilli</taxon>
        <taxon>Bacillales</taxon>
        <taxon>Bacillaceae</taxon>
        <taxon>Domibacillus</taxon>
    </lineage>
</organism>
<dbReference type="Gene3D" id="3.60.15.10">
    <property type="entry name" value="Ribonuclease Z/Hydroxyacylglutathione hydrolase-like"/>
    <property type="match status" value="1"/>
</dbReference>
<reference evidence="6 7" key="1">
    <citation type="submission" date="2016-06" db="EMBL/GenBank/DDBJ databases">
        <title>Domibacillus iocasae genome sequencing.</title>
        <authorList>
            <person name="Verma A."/>
            <person name="Pal Y."/>
            <person name="Ojha A.K."/>
            <person name="Krishnamurthi S."/>
        </authorList>
    </citation>
    <scope>NUCLEOTIDE SEQUENCE [LARGE SCALE GENOMIC DNA]</scope>
    <source>
        <strain evidence="6 7">DSM 29979</strain>
    </source>
</reference>
<evidence type="ECO:0000256" key="3">
    <source>
        <dbReference type="ARBA" id="ARBA00022801"/>
    </source>
</evidence>
<keyword evidence="7" id="KW-1185">Reference proteome</keyword>
<evidence type="ECO:0000256" key="1">
    <source>
        <dbReference type="ARBA" id="ARBA00001947"/>
    </source>
</evidence>
<feature type="domain" description="Metallo-beta-lactamase" evidence="5">
    <location>
        <begin position="12"/>
        <end position="192"/>
    </location>
</feature>
<dbReference type="InterPro" id="IPR001279">
    <property type="entry name" value="Metallo-B-lactamas"/>
</dbReference>
<sequence>MDWIRLPVGLLQTNAYVVYNKKGRCLIVDPGDEEKKIHQFVQKKKLKPQAVLLTHAHFDHIGAVDILREQYSIPAYIHQKEKKWLSNPLLNGSEKYEDVEPVVIKGADHLFSKEEKTAIDGFTFHVLETPGHSPGSVSFYFKESGLVIAGDTLFKGGIGRTDLKGGQEKELLKSIRDKLFSLPEDTYVLPGHDQVTTIGQEIKHNPFF</sequence>
<dbReference type="STRING" id="1714016.BA724_01600"/>